<feature type="domain" description="MmeI-like N-terminal" evidence="5">
    <location>
        <begin position="16"/>
        <end position="176"/>
    </location>
</feature>
<sequence length="962" mass="110297">MEDTRNKIISFVEYASNLKGDEKGEAQVFCDRLFQAFNHEGYKEAGAELEYRVKVKGKSTKFADLLWRPRLLLQMKKRGEKLEKHYQQVFEYWLELVPYRPKYVILCNFDEFWIYDFDIQLQEPVDKVTLQDLPNRFTVLNFLFPENRKPLFNNNLVDVTRQAADKVAQVFNRLVERGEKEEIAQKFILQCVVSLFAEDIDLLPRGLFTEFLDDCRSNRISSYDLIGGLFNQMGSDRPAPQDSRYRDVPYFNAGLFSKVEPISLTRSEIDLLASAASERWSKVEPAIFGTLFESSMGKEERHALGAHYTSPADIQKVILPTIVRPWQQRIDAANKLNELLSLRQELINLTILDPACGSGNFLYVAYREIKRLEANLLNKIHENFSLRSTSSIGTISLVKTTQFYGLDIKPFAVELAKVTLMIAKKLALDEENQLLHVAQMSLPLELDRALPLDNLNQNIYCDDALFCDWVKADVIIGNPPYQSKNKMQQEYGVTYVSQVREKYKEVPGRADYCVYWFRRTHDALKDGGRAGLVGTNTIRQNYSREGGLDYIVNNGGTITEAVSTQVWSGSAVVHVSIVNWIKGEELGGKKLYTQLGDAKDSPWEIVEVEQINSSLSVKLDVSQAKKLAININSGACYQGQTHGHEGFLLTDQEAAIMIRQSKNNAEVIFPYLIADELIGGKPPIPQRYVIDFHPRDLITSKKYSALFTRVEAMVLPTRENAAKEEQKRNKELLQKSPKSRVNRHHQNFLSKWWLLSYPRAELIEKIKNIPRYVACARVTKRPIFEFISSSIRPNDAIQVFPLSDDYSFGILQSDIHWQWFNERCSTLKADFRYTSNTVFDSFTFPQSPTLSQVKKVALAAVKLRQLRQQIMTDNKFSLRELYRTLELPGKNRLRTAHEELDRAVREAYGMKPKEDPLQFLLELNFAVADREAKNLPVIAPGLPPCVTNPSEFITDDCVRMSD</sequence>
<dbReference type="InterPro" id="IPR029063">
    <property type="entry name" value="SAM-dependent_MTases_sf"/>
</dbReference>
<dbReference type="Pfam" id="PF20466">
    <property type="entry name" value="MmeI_TRD"/>
    <property type="match status" value="1"/>
</dbReference>
<dbReference type="InterPro" id="IPR046819">
    <property type="entry name" value="MmeI_hel"/>
</dbReference>
<dbReference type="InterPro" id="IPR050953">
    <property type="entry name" value="N4_N6_ade-DNA_methylase"/>
</dbReference>
<dbReference type="OrthoDB" id="564694at2"/>
<evidence type="ECO:0000256" key="1">
    <source>
        <dbReference type="ARBA" id="ARBA00011900"/>
    </source>
</evidence>
<dbReference type="EMBL" id="LWAJ01000057">
    <property type="protein sequence ID" value="KZL50951.1"/>
    <property type="molecule type" value="Genomic_DNA"/>
</dbReference>
<protein>
    <recommendedName>
        <fullName evidence="1">site-specific DNA-methyltransferase (adenine-specific)</fullName>
        <ecNumber evidence="1">2.1.1.72</ecNumber>
    </recommendedName>
</protein>
<dbReference type="PANTHER" id="PTHR33841:SF1">
    <property type="entry name" value="DNA METHYLTRANSFERASE A"/>
    <property type="match status" value="1"/>
</dbReference>
<dbReference type="InterPro" id="IPR002052">
    <property type="entry name" value="DNA_methylase_N6_adenine_CS"/>
</dbReference>
<comment type="caution">
    <text evidence="9">The sequence shown here is derived from an EMBL/GenBank/DDBJ whole genome shotgun (WGS) entry which is preliminary data.</text>
</comment>
<evidence type="ECO:0000259" key="7">
    <source>
        <dbReference type="Pfam" id="PF20466"/>
    </source>
</evidence>
<evidence type="ECO:0000259" key="8">
    <source>
        <dbReference type="Pfam" id="PF20473"/>
    </source>
</evidence>
<dbReference type="REBASE" id="159131">
    <property type="entry name" value="Nsp596ORF4620P"/>
</dbReference>
<dbReference type="GO" id="GO:0003676">
    <property type="term" value="F:nucleic acid binding"/>
    <property type="evidence" value="ECO:0007669"/>
    <property type="project" value="InterPro"/>
</dbReference>
<dbReference type="Gene3D" id="3.40.50.150">
    <property type="entry name" value="Vaccinia Virus protein VP39"/>
    <property type="match status" value="1"/>
</dbReference>
<dbReference type="Pfam" id="PF20465">
    <property type="entry name" value="MmeI_hel"/>
    <property type="match status" value="1"/>
</dbReference>
<feature type="domain" description="MmeI-like target recognition" evidence="7">
    <location>
        <begin position="785"/>
        <end position="846"/>
    </location>
</feature>
<feature type="domain" description="MmeI-like helicase spacer" evidence="6">
    <location>
        <begin position="185"/>
        <end position="256"/>
    </location>
</feature>
<dbReference type="SUPFAM" id="SSF53335">
    <property type="entry name" value="S-adenosyl-L-methionine-dependent methyltransferases"/>
    <property type="match status" value="1"/>
</dbReference>
<comment type="catalytic activity">
    <reaction evidence="4">
        <text>a 2'-deoxyadenosine in DNA + S-adenosyl-L-methionine = an N(6)-methyl-2'-deoxyadenosine in DNA + S-adenosyl-L-homocysteine + H(+)</text>
        <dbReference type="Rhea" id="RHEA:15197"/>
        <dbReference type="Rhea" id="RHEA-COMP:12418"/>
        <dbReference type="Rhea" id="RHEA-COMP:12419"/>
        <dbReference type="ChEBI" id="CHEBI:15378"/>
        <dbReference type="ChEBI" id="CHEBI:57856"/>
        <dbReference type="ChEBI" id="CHEBI:59789"/>
        <dbReference type="ChEBI" id="CHEBI:90615"/>
        <dbReference type="ChEBI" id="CHEBI:90616"/>
        <dbReference type="EC" id="2.1.1.72"/>
    </reaction>
</comment>
<dbReference type="InterPro" id="IPR046820">
    <property type="entry name" value="MmeI_TRD"/>
</dbReference>
<dbReference type="GO" id="GO:0032259">
    <property type="term" value="P:methylation"/>
    <property type="evidence" value="ECO:0007669"/>
    <property type="project" value="UniProtKB-KW"/>
</dbReference>
<evidence type="ECO:0000313" key="10">
    <source>
        <dbReference type="Proteomes" id="UP000076555"/>
    </source>
</evidence>
<name>A0A161XM88_NODSP</name>
<evidence type="ECO:0000256" key="2">
    <source>
        <dbReference type="ARBA" id="ARBA00022603"/>
    </source>
</evidence>
<evidence type="ECO:0000256" key="4">
    <source>
        <dbReference type="ARBA" id="ARBA00047942"/>
    </source>
</evidence>
<feature type="domain" description="MmeI-like DNA-methyltransferase" evidence="8">
    <location>
        <begin position="333"/>
        <end position="581"/>
    </location>
</feature>
<dbReference type="PANTHER" id="PTHR33841">
    <property type="entry name" value="DNA METHYLTRANSFERASE YEEA-RELATED"/>
    <property type="match status" value="1"/>
</dbReference>
<accession>A0A161XM88</accession>
<evidence type="ECO:0000259" key="6">
    <source>
        <dbReference type="Pfam" id="PF20465"/>
    </source>
</evidence>
<dbReference type="InterPro" id="IPR046816">
    <property type="entry name" value="MmeI_Mtase"/>
</dbReference>
<dbReference type="Pfam" id="PF20464">
    <property type="entry name" value="MmeI_N"/>
    <property type="match status" value="1"/>
</dbReference>
<evidence type="ECO:0000256" key="3">
    <source>
        <dbReference type="ARBA" id="ARBA00022679"/>
    </source>
</evidence>
<dbReference type="EC" id="2.1.1.72" evidence="1"/>
<keyword evidence="3 9" id="KW-0808">Transferase</keyword>
<dbReference type="InterPro" id="IPR046817">
    <property type="entry name" value="MmeI_N"/>
</dbReference>
<dbReference type="GO" id="GO:0009007">
    <property type="term" value="F:site-specific DNA-methyltransferase (adenine-specific) activity"/>
    <property type="evidence" value="ECO:0007669"/>
    <property type="project" value="UniProtKB-EC"/>
</dbReference>
<keyword evidence="2 9" id="KW-0489">Methyltransferase</keyword>
<organism evidence="9 10">
    <name type="scientific">Nodularia spumigena CENA596</name>
    <dbReference type="NCBI Taxonomy" id="1819295"/>
    <lineage>
        <taxon>Bacteria</taxon>
        <taxon>Bacillati</taxon>
        <taxon>Cyanobacteriota</taxon>
        <taxon>Cyanophyceae</taxon>
        <taxon>Nostocales</taxon>
        <taxon>Nodulariaceae</taxon>
        <taxon>Nodularia</taxon>
    </lineage>
</organism>
<dbReference type="PRINTS" id="PR00507">
    <property type="entry name" value="N12N6MTFRASE"/>
</dbReference>
<dbReference type="PROSITE" id="PS00092">
    <property type="entry name" value="N6_MTASE"/>
    <property type="match status" value="1"/>
</dbReference>
<gene>
    <name evidence="9" type="ORF">A2T98_04620</name>
</gene>
<evidence type="ECO:0000313" key="9">
    <source>
        <dbReference type="EMBL" id="KZL50951.1"/>
    </source>
</evidence>
<dbReference type="AlphaFoldDB" id="A0A161XM88"/>
<evidence type="ECO:0000259" key="5">
    <source>
        <dbReference type="Pfam" id="PF20464"/>
    </source>
</evidence>
<reference evidence="9 10" key="1">
    <citation type="submission" date="2016-04" db="EMBL/GenBank/DDBJ databases">
        <title>Draft Genome Assembly of the Bloom-forming Cyanobacterium Nodularia spumigena Strain CENA596 in Shrimp Production Ponds.</title>
        <authorList>
            <person name="Popin R.V."/>
            <person name="Rigonato J."/>
            <person name="Abreu V.A."/>
            <person name="Andreote A.P."/>
            <person name="Silveira S.B."/>
            <person name="Odebrecht C."/>
            <person name="Fiore M.F."/>
        </authorList>
    </citation>
    <scope>NUCLEOTIDE SEQUENCE [LARGE SCALE GENOMIC DNA]</scope>
    <source>
        <strain evidence="9 10">CENA596</strain>
    </source>
</reference>
<dbReference type="RefSeq" id="WP_063871761.1">
    <property type="nucleotide sequence ID" value="NZ_CAWMRI010000057.1"/>
</dbReference>
<dbReference type="Proteomes" id="UP000076555">
    <property type="component" value="Unassembled WGS sequence"/>
</dbReference>
<proteinExistence type="predicted"/>
<dbReference type="Pfam" id="PF20473">
    <property type="entry name" value="MmeI_Mtase"/>
    <property type="match status" value="1"/>
</dbReference>